<dbReference type="AlphaFoldDB" id="A0A1H8P0I4"/>
<protein>
    <submittedName>
        <fullName evidence="1">Enamine deaminase RidA, house cleaning of reactive enamine intermediates, YjgF/YER057c/UK114 family</fullName>
    </submittedName>
</protein>
<dbReference type="SUPFAM" id="SSF55298">
    <property type="entry name" value="YjgF-like"/>
    <property type="match status" value="1"/>
</dbReference>
<reference evidence="1 2" key="1">
    <citation type="submission" date="2016-10" db="EMBL/GenBank/DDBJ databases">
        <authorList>
            <person name="de Groot N.N."/>
        </authorList>
    </citation>
    <scope>NUCLEOTIDE SEQUENCE [LARGE SCALE GENOMIC DNA]</scope>
    <source>
        <strain evidence="1 2">DSM 8512</strain>
    </source>
</reference>
<proteinExistence type="predicted"/>
<accession>A0A1H8P0I4</accession>
<sequence length="119" mass="13127">MSHITRIETDPRRSRAVVYNGMVFVGGMTADDRSLDITGQTRQTLEKIEAYLAKAGTDKSRVLTAQIWIKDLDRDFAAMNEVWNAWTAPDAAPTRATAQCEMGAPDILVEIIVTAAVED</sequence>
<dbReference type="EMBL" id="FODE01000076">
    <property type="protein sequence ID" value="SEO35426.1"/>
    <property type="molecule type" value="Genomic_DNA"/>
</dbReference>
<dbReference type="Gene3D" id="3.30.1330.40">
    <property type="entry name" value="RutC-like"/>
    <property type="match status" value="1"/>
</dbReference>
<dbReference type="CDD" id="cd06150">
    <property type="entry name" value="YjgF_YER057c_UK114_like_2"/>
    <property type="match status" value="1"/>
</dbReference>
<dbReference type="InterPro" id="IPR035959">
    <property type="entry name" value="RutC-like_sf"/>
</dbReference>
<evidence type="ECO:0000313" key="1">
    <source>
        <dbReference type="EMBL" id="SEO35426.1"/>
    </source>
</evidence>
<dbReference type="Proteomes" id="UP000199054">
    <property type="component" value="Unassembled WGS sequence"/>
</dbReference>
<evidence type="ECO:0000313" key="2">
    <source>
        <dbReference type="Proteomes" id="UP000199054"/>
    </source>
</evidence>
<organism evidence="1 2">
    <name type="scientific">Paracoccus alcaliphilus</name>
    <dbReference type="NCBI Taxonomy" id="34002"/>
    <lineage>
        <taxon>Bacteria</taxon>
        <taxon>Pseudomonadati</taxon>
        <taxon>Pseudomonadota</taxon>
        <taxon>Alphaproteobacteria</taxon>
        <taxon>Rhodobacterales</taxon>
        <taxon>Paracoccaceae</taxon>
        <taxon>Paracoccus</taxon>
    </lineage>
</organism>
<dbReference type="OrthoDB" id="9803101at2"/>
<dbReference type="RefSeq" id="WP_090617830.1">
    <property type="nucleotide sequence ID" value="NZ_CP067124.1"/>
</dbReference>
<dbReference type="InterPro" id="IPR006175">
    <property type="entry name" value="YjgF/YER057c/UK114"/>
</dbReference>
<keyword evidence="2" id="KW-1185">Reference proteome</keyword>
<dbReference type="InterPro" id="IPR035709">
    <property type="entry name" value="YoaB-like"/>
</dbReference>
<gene>
    <name evidence="1" type="ORF">SAMN04489859_10762</name>
</gene>
<dbReference type="PANTHER" id="PTHR47328:SF1">
    <property type="entry name" value="RUTC FAMILY PROTEIN YOAB"/>
    <property type="match status" value="1"/>
</dbReference>
<name>A0A1H8P0I4_9RHOB</name>
<dbReference type="PANTHER" id="PTHR47328">
    <property type="match status" value="1"/>
</dbReference>
<dbReference type="STRING" id="34002.SAMN04489859_10762"/>
<dbReference type="Pfam" id="PF01042">
    <property type="entry name" value="Ribonuc_L-PSP"/>
    <property type="match status" value="1"/>
</dbReference>